<dbReference type="InterPro" id="IPR000014">
    <property type="entry name" value="PAS"/>
</dbReference>
<feature type="domain" description="PAS" evidence="11">
    <location>
        <begin position="75"/>
        <end position="145"/>
    </location>
</feature>
<evidence type="ECO:0000313" key="13">
    <source>
        <dbReference type="EMBL" id="CAF1237690.1"/>
    </source>
</evidence>
<dbReference type="OrthoDB" id="6021714at2759"/>
<evidence type="ECO:0000259" key="11">
    <source>
        <dbReference type="PROSITE" id="PS50112"/>
    </source>
</evidence>
<dbReference type="PROSITE" id="PS50888">
    <property type="entry name" value="BHLH"/>
    <property type="match status" value="1"/>
</dbReference>
<dbReference type="GO" id="GO:0030154">
    <property type="term" value="P:cell differentiation"/>
    <property type="evidence" value="ECO:0007669"/>
    <property type="project" value="UniProtKB-KW"/>
</dbReference>
<dbReference type="SMART" id="SM00086">
    <property type="entry name" value="PAC"/>
    <property type="match status" value="1"/>
</dbReference>
<keyword evidence="9" id="KW-0539">Nucleus</keyword>
<dbReference type="Gene3D" id="3.30.450.20">
    <property type="entry name" value="PAS domain"/>
    <property type="match status" value="2"/>
</dbReference>
<dbReference type="SUPFAM" id="SSF55785">
    <property type="entry name" value="PYP-like sensor domain (PAS domain)"/>
    <property type="match status" value="2"/>
</dbReference>
<dbReference type="Gene3D" id="4.10.280.10">
    <property type="entry name" value="Helix-loop-helix DNA-binding domain"/>
    <property type="match status" value="1"/>
</dbReference>
<dbReference type="PANTHER" id="PTHR23043:SF36">
    <property type="entry name" value="PROTEIN SINGLE-MINDED"/>
    <property type="match status" value="1"/>
</dbReference>
<keyword evidence="6" id="KW-0805">Transcription regulation</keyword>
<protein>
    <submittedName>
        <fullName evidence="13">Uncharacterized protein</fullName>
    </submittedName>
</protein>
<proteinExistence type="predicted"/>
<dbReference type="Proteomes" id="UP000663832">
    <property type="component" value="Unassembled WGS sequence"/>
</dbReference>
<keyword evidence="14" id="KW-1185">Reference proteome</keyword>
<evidence type="ECO:0000256" key="4">
    <source>
        <dbReference type="ARBA" id="ARBA00022782"/>
    </source>
</evidence>
<dbReference type="NCBIfam" id="TIGR00229">
    <property type="entry name" value="sensory_box"/>
    <property type="match status" value="1"/>
</dbReference>
<dbReference type="SUPFAM" id="SSF47459">
    <property type="entry name" value="HLH, helix-loop-helix DNA-binding domain"/>
    <property type="match status" value="1"/>
</dbReference>
<evidence type="ECO:0000256" key="7">
    <source>
        <dbReference type="ARBA" id="ARBA00023125"/>
    </source>
</evidence>
<dbReference type="InterPro" id="IPR035965">
    <property type="entry name" value="PAS-like_dom_sf"/>
</dbReference>
<dbReference type="Pfam" id="PF23171">
    <property type="entry name" value="bHLH_HIF1A"/>
    <property type="match status" value="1"/>
</dbReference>
<evidence type="ECO:0000256" key="8">
    <source>
        <dbReference type="ARBA" id="ARBA00023163"/>
    </source>
</evidence>
<dbReference type="FunFam" id="4.10.280.10:FF:000007">
    <property type="entry name" value="single-minded homolog 1 isoform X1"/>
    <property type="match status" value="1"/>
</dbReference>
<dbReference type="InterPro" id="IPR001610">
    <property type="entry name" value="PAC"/>
</dbReference>
<evidence type="ECO:0000313" key="14">
    <source>
        <dbReference type="Proteomes" id="UP000663832"/>
    </source>
</evidence>
<evidence type="ECO:0000256" key="1">
    <source>
        <dbReference type="ARBA" id="ARBA00004123"/>
    </source>
</evidence>
<dbReference type="GO" id="GO:0046983">
    <property type="term" value="F:protein dimerization activity"/>
    <property type="evidence" value="ECO:0007669"/>
    <property type="project" value="InterPro"/>
</dbReference>
<evidence type="ECO:0000256" key="9">
    <source>
        <dbReference type="ARBA" id="ARBA00023242"/>
    </source>
</evidence>
<dbReference type="GO" id="GO:0000977">
    <property type="term" value="F:RNA polymerase II transcription regulatory region sequence-specific DNA binding"/>
    <property type="evidence" value="ECO:0007669"/>
    <property type="project" value="TreeGrafter"/>
</dbReference>
<dbReference type="CDD" id="cd00130">
    <property type="entry name" value="PAS"/>
    <property type="match status" value="2"/>
</dbReference>
<dbReference type="FunFam" id="3.30.450.20:FF:000047">
    <property type="entry name" value="SIM bHLH transcription factor 2"/>
    <property type="match status" value="1"/>
</dbReference>
<dbReference type="InterPro" id="IPR013767">
    <property type="entry name" value="PAS_fold"/>
</dbReference>
<keyword evidence="4" id="KW-0221">Differentiation</keyword>
<name>A0A814Z3J9_9BILA</name>
<keyword evidence="3" id="KW-0677">Repeat</keyword>
<dbReference type="Pfam" id="PF08447">
    <property type="entry name" value="PAS_3"/>
    <property type="match status" value="1"/>
</dbReference>
<dbReference type="SMART" id="SM00353">
    <property type="entry name" value="HLH"/>
    <property type="match status" value="1"/>
</dbReference>
<reference evidence="13" key="1">
    <citation type="submission" date="2021-02" db="EMBL/GenBank/DDBJ databases">
        <authorList>
            <person name="Nowell W R."/>
        </authorList>
    </citation>
    <scope>NUCLEOTIDE SEQUENCE</scope>
</reference>
<keyword evidence="5" id="KW-0524">Neurogenesis</keyword>
<dbReference type="PANTHER" id="PTHR23043">
    <property type="entry name" value="HYPOXIA-INDUCIBLE FACTOR 1 ALPHA"/>
    <property type="match status" value="1"/>
</dbReference>
<feature type="region of interest" description="Disordered" evidence="10">
    <location>
        <begin position="376"/>
        <end position="406"/>
    </location>
</feature>
<comment type="subcellular location">
    <subcellularLocation>
        <location evidence="1">Nucleus</location>
    </subcellularLocation>
</comment>
<feature type="compositionally biased region" description="Low complexity" evidence="10">
    <location>
        <begin position="381"/>
        <end position="401"/>
    </location>
</feature>
<dbReference type="GO" id="GO:0005667">
    <property type="term" value="C:transcription regulator complex"/>
    <property type="evidence" value="ECO:0007669"/>
    <property type="project" value="InterPro"/>
</dbReference>
<keyword evidence="7" id="KW-0238">DNA-binding</keyword>
<dbReference type="GO" id="GO:0000981">
    <property type="term" value="F:DNA-binding transcription factor activity, RNA polymerase II-specific"/>
    <property type="evidence" value="ECO:0007669"/>
    <property type="project" value="TreeGrafter"/>
</dbReference>
<dbReference type="GO" id="GO:0007399">
    <property type="term" value="P:nervous system development"/>
    <property type="evidence" value="ECO:0007669"/>
    <property type="project" value="UniProtKB-KW"/>
</dbReference>
<dbReference type="Pfam" id="PF00989">
    <property type="entry name" value="PAS"/>
    <property type="match status" value="1"/>
</dbReference>
<gene>
    <name evidence="13" type="ORF">QVE165_LOCUS27793</name>
</gene>
<evidence type="ECO:0000256" key="3">
    <source>
        <dbReference type="ARBA" id="ARBA00022737"/>
    </source>
</evidence>
<accession>A0A814Z3J9</accession>
<dbReference type="GO" id="GO:0005634">
    <property type="term" value="C:nucleus"/>
    <property type="evidence" value="ECO:0007669"/>
    <property type="project" value="UniProtKB-SubCell"/>
</dbReference>
<dbReference type="SMART" id="SM00091">
    <property type="entry name" value="PAS"/>
    <property type="match status" value="2"/>
</dbReference>
<dbReference type="PROSITE" id="PS50112">
    <property type="entry name" value="PAS"/>
    <property type="match status" value="2"/>
</dbReference>
<evidence type="ECO:0000256" key="6">
    <source>
        <dbReference type="ARBA" id="ARBA00023015"/>
    </source>
</evidence>
<sequence length="568" mass="64708">MKEKSKNAARSRREKENAEFFELAKLLPIPHAITDQLDKASVIRLTTSYLKMRAIIPEGLGSAWGSRSSSQTTIEREINSQLTQFLDGFLFVVGPDGKIMYISETASTHLGLSQVELTGNSIYEYIHPVDHEEMANVLTAPLPTYCTNNSEYEIERSFFIRMKCVLAKRNAGLTASGFKVIHCSGYLKVKQFNLDTISCYGSTNNVNSTDGGGCYQNVGLVAYGYSIPSCSITEIRLHSNMFMFRAGQDLKLLFLDSRVLQITGYEPQELVDRSLYHYVHTQDLMALRWAHQVLLTKGQVTTRYYRFLAKNGGWIWMQSYATLVHNNRSSRPEVIVSVNYALSDIEAKHLQLSIDQIEKSSSDYLRSRQTLISNSIDTEKSSSTNTSLNSTSSLSSNRSSSKILKPNRTIKQRKLSSTKSDLNQAVIDDYPSTICYNTDEHYYNQNSQANYSNFALYAAAAATNTYPNPFHTSDESIYYDQKRISTYDVNNKRFRLDDEHLHHHHHHHPLALIDYDTNFPSEKLEFYSPTNNYYVSTNYPTEHPYHHTSVIVDSQQYFLNGWNGTTAF</sequence>
<organism evidence="13 14">
    <name type="scientific">Adineta steineri</name>
    <dbReference type="NCBI Taxonomy" id="433720"/>
    <lineage>
        <taxon>Eukaryota</taxon>
        <taxon>Metazoa</taxon>
        <taxon>Spiralia</taxon>
        <taxon>Gnathifera</taxon>
        <taxon>Rotifera</taxon>
        <taxon>Eurotatoria</taxon>
        <taxon>Bdelloidea</taxon>
        <taxon>Adinetida</taxon>
        <taxon>Adinetidae</taxon>
        <taxon>Adineta</taxon>
    </lineage>
</organism>
<keyword evidence="2" id="KW-0217">Developmental protein</keyword>
<evidence type="ECO:0000256" key="5">
    <source>
        <dbReference type="ARBA" id="ARBA00022902"/>
    </source>
</evidence>
<dbReference type="InterPro" id="IPR013655">
    <property type="entry name" value="PAS_fold_3"/>
</dbReference>
<feature type="domain" description="PAS" evidence="11">
    <location>
        <begin position="243"/>
        <end position="298"/>
    </location>
</feature>
<dbReference type="GO" id="GO:0005737">
    <property type="term" value="C:cytoplasm"/>
    <property type="evidence" value="ECO:0007669"/>
    <property type="project" value="InterPro"/>
</dbReference>
<evidence type="ECO:0000256" key="2">
    <source>
        <dbReference type="ARBA" id="ARBA00022473"/>
    </source>
</evidence>
<keyword evidence="8" id="KW-0804">Transcription</keyword>
<dbReference type="EMBL" id="CAJNOM010000213">
    <property type="protein sequence ID" value="CAF1237690.1"/>
    <property type="molecule type" value="Genomic_DNA"/>
</dbReference>
<dbReference type="PRINTS" id="PR00785">
    <property type="entry name" value="NCTRNSLOCATR"/>
</dbReference>
<dbReference type="AlphaFoldDB" id="A0A814Z3J9"/>
<feature type="domain" description="BHLH" evidence="12">
    <location>
        <begin position="1"/>
        <end position="53"/>
    </location>
</feature>
<evidence type="ECO:0000256" key="10">
    <source>
        <dbReference type="SAM" id="MobiDB-lite"/>
    </source>
</evidence>
<evidence type="ECO:0000259" key="12">
    <source>
        <dbReference type="PROSITE" id="PS50888"/>
    </source>
</evidence>
<dbReference type="InterPro" id="IPR001067">
    <property type="entry name" value="Nuc_translocat"/>
</dbReference>
<comment type="caution">
    <text evidence="13">The sequence shown here is derived from an EMBL/GenBank/DDBJ whole genome shotgun (WGS) entry which is preliminary data.</text>
</comment>
<dbReference type="InterPro" id="IPR036638">
    <property type="entry name" value="HLH_DNA-bd_sf"/>
</dbReference>
<dbReference type="InterPro" id="IPR011598">
    <property type="entry name" value="bHLH_dom"/>
</dbReference>